<dbReference type="Proteomes" id="UP000031620">
    <property type="component" value="Chromosome"/>
</dbReference>
<protein>
    <submittedName>
        <fullName evidence="1">Uncharacterized protein</fullName>
    </submittedName>
</protein>
<name>A0A0A1GYR4_9LACO</name>
<gene>
    <name evidence="1" type="ORF">LOOC260_116310</name>
</gene>
<dbReference type="RefSeq" id="WP_041094212.1">
    <property type="nucleotide sequence ID" value="NZ_AP014680.1"/>
</dbReference>
<reference evidence="1 2" key="1">
    <citation type="submission" date="2014-11" db="EMBL/GenBank/DDBJ databases">
        <title>Complete genome sequence and analysis of Lactobacillus hokkaidonensis LOOC260T.</title>
        <authorList>
            <person name="Tanizawa Y."/>
            <person name="Tohno M."/>
            <person name="Kaminuma E."/>
            <person name="Nakamura Y."/>
            <person name="Arita M."/>
        </authorList>
    </citation>
    <scope>NUCLEOTIDE SEQUENCE [LARGE SCALE GENOMIC DNA]</scope>
    <source>
        <strain evidence="1 2">LOOC260</strain>
    </source>
</reference>
<dbReference type="EMBL" id="AP014680">
    <property type="protein sequence ID" value="BAP86139.1"/>
    <property type="molecule type" value="Genomic_DNA"/>
</dbReference>
<dbReference type="AlphaFoldDB" id="A0A0A1GYR4"/>
<accession>A0A0A1GYR4</accession>
<proteinExistence type="predicted"/>
<evidence type="ECO:0000313" key="2">
    <source>
        <dbReference type="Proteomes" id="UP000031620"/>
    </source>
</evidence>
<dbReference type="KEGG" id="lho:LOOC260_116310"/>
<dbReference type="HOGENOM" id="CLU_1813353_0_0_9"/>
<evidence type="ECO:0000313" key="1">
    <source>
        <dbReference type="EMBL" id="BAP86139.1"/>
    </source>
</evidence>
<sequence length="142" mass="16823">MNNNELILHQIDMLLDEIKTDFDHYHRQLSLNRGADNIRLSLQMERVAINEMIFLVTFLKLIQQRPVEIQQLINHFNLSKSQLQNETAKFNRFVTTTDDYLTTLTEASHMQHFLTNKSLMESSEMNKQIIVDDLIKTVKDFR</sequence>
<organism evidence="1 2">
    <name type="scientific">Paucilactobacillus hokkaidonensis JCM 18461</name>
    <dbReference type="NCBI Taxonomy" id="1291742"/>
    <lineage>
        <taxon>Bacteria</taxon>
        <taxon>Bacillati</taxon>
        <taxon>Bacillota</taxon>
        <taxon>Bacilli</taxon>
        <taxon>Lactobacillales</taxon>
        <taxon>Lactobacillaceae</taxon>
        <taxon>Paucilactobacillus</taxon>
    </lineage>
</organism>